<dbReference type="InterPro" id="IPR011053">
    <property type="entry name" value="Single_hybrid_motif"/>
</dbReference>
<keyword evidence="3" id="KW-0275">Fatty acid biosynthesis</keyword>
<keyword evidence="2 3" id="KW-0092">Biotin</keyword>
<evidence type="ECO:0000256" key="2">
    <source>
        <dbReference type="ARBA" id="ARBA00023267"/>
    </source>
</evidence>
<comment type="function">
    <text evidence="3">This protein is a component of the acetyl coenzyme A carboxylase complex; first, biotin carboxylase catalyzes the carboxylation of the carrier protein and then the transcarboxylase transfers the carboxyl group to form malonyl-CoA.</text>
</comment>
<keyword evidence="3" id="KW-0443">Lipid metabolism</keyword>
<proteinExistence type="predicted"/>
<gene>
    <name evidence="5" type="primary">accB</name>
    <name evidence="5" type="ORF">H8704_02290</name>
</gene>
<evidence type="ECO:0000313" key="5">
    <source>
        <dbReference type="EMBL" id="MBC8561472.1"/>
    </source>
</evidence>
<dbReference type="SUPFAM" id="SSF51230">
    <property type="entry name" value="Single hybrid motif"/>
    <property type="match status" value="1"/>
</dbReference>
<dbReference type="Pfam" id="PF00364">
    <property type="entry name" value="Biotin_lipoyl"/>
    <property type="match status" value="1"/>
</dbReference>
<dbReference type="Proteomes" id="UP000606193">
    <property type="component" value="Unassembled WGS sequence"/>
</dbReference>
<dbReference type="InterPro" id="IPR050709">
    <property type="entry name" value="Biotin_Carboxyl_Carrier/Decarb"/>
</dbReference>
<dbReference type="Gene3D" id="2.40.50.100">
    <property type="match status" value="1"/>
</dbReference>
<evidence type="ECO:0000256" key="1">
    <source>
        <dbReference type="ARBA" id="ARBA00017562"/>
    </source>
</evidence>
<evidence type="ECO:0000259" key="4">
    <source>
        <dbReference type="PROSITE" id="PS50968"/>
    </source>
</evidence>
<evidence type="ECO:0000256" key="3">
    <source>
        <dbReference type="RuleBase" id="RU364072"/>
    </source>
</evidence>
<organism evidence="5 6">
    <name type="scientific">Jutongia huaianensis</name>
    <dbReference type="NCBI Taxonomy" id="2763668"/>
    <lineage>
        <taxon>Bacteria</taxon>
        <taxon>Bacillati</taxon>
        <taxon>Bacillota</taxon>
        <taxon>Clostridia</taxon>
        <taxon>Lachnospirales</taxon>
        <taxon>Lachnospiraceae</taxon>
        <taxon>Jutongia</taxon>
    </lineage>
</organism>
<reference evidence="5 6" key="1">
    <citation type="submission" date="2020-08" db="EMBL/GenBank/DDBJ databases">
        <title>Genome public.</title>
        <authorList>
            <person name="Liu C."/>
            <person name="Sun Q."/>
        </authorList>
    </citation>
    <scope>NUCLEOTIDE SEQUENCE [LARGE SCALE GENOMIC DNA]</scope>
    <source>
        <strain evidence="5 6">NSJ-37</strain>
    </source>
</reference>
<dbReference type="CDD" id="cd06850">
    <property type="entry name" value="biotinyl_domain"/>
    <property type="match status" value="1"/>
</dbReference>
<comment type="pathway">
    <text evidence="3">Lipid metabolism; fatty acid biosynthesis.</text>
</comment>
<accession>A0ABR7N061</accession>
<dbReference type="PANTHER" id="PTHR45266">
    <property type="entry name" value="OXALOACETATE DECARBOXYLASE ALPHA CHAIN"/>
    <property type="match status" value="1"/>
</dbReference>
<keyword evidence="6" id="KW-1185">Reference proteome</keyword>
<dbReference type="InterPro" id="IPR000089">
    <property type="entry name" value="Biotin_lipoyl"/>
</dbReference>
<dbReference type="PROSITE" id="PS50968">
    <property type="entry name" value="BIOTINYL_LIPOYL"/>
    <property type="match status" value="1"/>
</dbReference>
<name>A0ABR7N061_9FIRM</name>
<dbReference type="PRINTS" id="PR01071">
    <property type="entry name" value="ACOABIOTINCC"/>
</dbReference>
<feature type="domain" description="Lipoyl-binding" evidence="4">
    <location>
        <begin position="92"/>
        <end position="168"/>
    </location>
</feature>
<keyword evidence="3" id="KW-0276">Fatty acid metabolism</keyword>
<dbReference type="NCBIfam" id="TIGR00531">
    <property type="entry name" value="BCCP"/>
    <property type="match status" value="1"/>
</dbReference>
<dbReference type="RefSeq" id="WP_249297149.1">
    <property type="nucleotide sequence ID" value="NZ_JACRSX010000002.1"/>
</dbReference>
<dbReference type="InterPro" id="IPR001249">
    <property type="entry name" value="AcCoA_biotinCC"/>
</dbReference>
<dbReference type="PANTHER" id="PTHR45266:SF3">
    <property type="entry name" value="OXALOACETATE DECARBOXYLASE ALPHA CHAIN"/>
    <property type="match status" value="1"/>
</dbReference>
<protein>
    <recommendedName>
        <fullName evidence="1 3">Biotin carboxyl carrier protein of acetyl-CoA carboxylase</fullName>
    </recommendedName>
</protein>
<dbReference type="EMBL" id="JACRSX010000002">
    <property type="protein sequence ID" value="MBC8561472.1"/>
    <property type="molecule type" value="Genomic_DNA"/>
</dbReference>
<sequence>MRYEEIKQLIDLFEETDLAEMELTRENDGLRLVRGNAGRTVSQPAAVAQPEIPEAPSLSDLQNIVASVQNGAREAMAGDSAAEVATEAQPEGEVVTAPIVGTFYAKPAQDKDPFVKVGDIVAEGDTLCIIEAMKFMNEVPSTVSGTIKEVLVQDGDFVEFGQPLFRIG</sequence>
<evidence type="ECO:0000313" key="6">
    <source>
        <dbReference type="Proteomes" id="UP000606193"/>
    </source>
</evidence>
<comment type="caution">
    <text evidence="5">The sequence shown here is derived from an EMBL/GenBank/DDBJ whole genome shotgun (WGS) entry which is preliminary data.</text>
</comment>
<keyword evidence="3" id="KW-0444">Lipid biosynthesis</keyword>